<feature type="transmembrane region" description="Helical" evidence="1">
    <location>
        <begin position="342"/>
        <end position="363"/>
    </location>
</feature>
<dbReference type="AlphaFoldDB" id="A0A7X1KNU7"/>
<proteinExistence type="predicted"/>
<feature type="transmembrane region" description="Helical" evidence="1">
    <location>
        <begin position="197"/>
        <end position="219"/>
    </location>
</feature>
<dbReference type="RefSeq" id="WP_185677682.1">
    <property type="nucleotide sequence ID" value="NZ_JACLAX010000001.1"/>
</dbReference>
<organism evidence="2 3">
    <name type="scientific">Novosphingobium piscinae</name>
    <dbReference type="NCBI Taxonomy" id="1507448"/>
    <lineage>
        <taxon>Bacteria</taxon>
        <taxon>Pseudomonadati</taxon>
        <taxon>Pseudomonadota</taxon>
        <taxon>Alphaproteobacteria</taxon>
        <taxon>Sphingomonadales</taxon>
        <taxon>Sphingomonadaceae</taxon>
        <taxon>Novosphingobium</taxon>
    </lineage>
</organism>
<dbReference type="PANTHER" id="PTHR34219:SF3">
    <property type="entry name" value="BLL7967 PROTEIN"/>
    <property type="match status" value="1"/>
</dbReference>
<name>A0A7X1KNU7_9SPHN</name>
<dbReference type="EMBL" id="JACLAX010000001">
    <property type="protein sequence ID" value="MBC2667813.1"/>
    <property type="molecule type" value="Genomic_DNA"/>
</dbReference>
<dbReference type="Pfam" id="PF03929">
    <property type="entry name" value="PepSY_TM"/>
    <property type="match status" value="1"/>
</dbReference>
<accession>A0A7X1KNU7</accession>
<gene>
    <name evidence="2" type="ORF">H7F53_01470</name>
</gene>
<evidence type="ECO:0000256" key="1">
    <source>
        <dbReference type="SAM" id="Phobius"/>
    </source>
</evidence>
<sequence>MRSCTIRAWEWTHRWTSLVCTAFLLLLCLTGLPLIFHDELDALGPRPELSGVPSARGGRLLDAIIAAALGDYRTDRGSRGVPLFVGFSSDTPEITVTVGPHPAAAPAEMRLYSYNRATGQALGEVRGDGLMAVLLKLHTDLLLGLPGMLFLGVMGILFLIALISGVVLYVPFMRRLPFGTLRQGRSSRIARLDEHNLLGIVILGWTLVIGATGALNAFADPLTAAWRQRELSSMVAGAGQAPRLDPVRYGSVDRALAAAEAARGGLLPQFIGFPGGAWSSGRHYAIFFQGDTPLTSHLLTPALVDAVSGRLAALRTMPVSMQALMLSRPLHFGDYGGFGLKLVWALLDLATIRVLWSGLLLWWGKRRPRSQGMS</sequence>
<feature type="transmembrane region" description="Helical" evidence="1">
    <location>
        <begin position="148"/>
        <end position="172"/>
    </location>
</feature>
<evidence type="ECO:0000313" key="3">
    <source>
        <dbReference type="Proteomes" id="UP000551327"/>
    </source>
</evidence>
<keyword evidence="1" id="KW-0812">Transmembrane</keyword>
<dbReference type="InterPro" id="IPR005625">
    <property type="entry name" value="PepSY-ass_TM"/>
</dbReference>
<dbReference type="PANTHER" id="PTHR34219">
    <property type="entry name" value="IRON-REGULATED INNER MEMBRANE PROTEIN-RELATED"/>
    <property type="match status" value="1"/>
</dbReference>
<protein>
    <submittedName>
        <fullName evidence="2">PepSY domain-containing protein</fullName>
    </submittedName>
</protein>
<keyword evidence="3" id="KW-1185">Reference proteome</keyword>
<feature type="transmembrane region" description="Helical" evidence="1">
    <location>
        <begin position="15"/>
        <end position="36"/>
    </location>
</feature>
<keyword evidence="1" id="KW-0472">Membrane</keyword>
<comment type="caution">
    <text evidence="2">The sequence shown here is derived from an EMBL/GenBank/DDBJ whole genome shotgun (WGS) entry which is preliminary data.</text>
</comment>
<keyword evidence="1" id="KW-1133">Transmembrane helix</keyword>
<reference evidence="2 3" key="1">
    <citation type="submission" date="2020-08" db="EMBL/GenBank/DDBJ databases">
        <title>The genome sequence of type strain Novosphingobium piscinae KCTC 42194.</title>
        <authorList>
            <person name="Liu Y."/>
        </authorList>
    </citation>
    <scope>NUCLEOTIDE SEQUENCE [LARGE SCALE GENOMIC DNA]</scope>
    <source>
        <strain evidence="2 3">KCTC 42194</strain>
    </source>
</reference>
<dbReference type="Proteomes" id="UP000551327">
    <property type="component" value="Unassembled WGS sequence"/>
</dbReference>
<evidence type="ECO:0000313" key="2">
    <source>
        <dbReference type="EMBL" id="MBC2667813.1"/>
    </source>
</evidence>